<keyword evidence="2" id="KW-1185">Reference proteome</keyword>
<organism evidence="1 2">
    <name type="scientific">Portunus trituberculatus</name>
    <name type="common">Swimming crab</name>
    <name type="synonym">Neptunus trituberculatus</name>
    <dbReference type="NCBI Taxonomy" id="210409"/>
    <lineage>
        <taxon>Eukaryota</taxon>
        <taxon>Metazoa</taxon>
        <taxon>Ecdysozoa</taxon>
        <taxon>Arthropoda</taxon>
        <taxon>Crustacea</taxon>
        <taxon>Multicrustacea</taxon>
        <taxon>Malacostraca</taxon>
        <taxon>Eumalacostraca</taxon>
        <taxon>Eucarida</taxon>
        <taxon>Decapoda</taxon>
        <taxon>Pleocyemata</taxon>
        <taxon>Brachyura</taxon>
        <taxon>Eubrachyura</taxon>
        <taxon>Portunoidea</taxon>
        <taxon>Portunidae</taxon>
        <taxon>Portuninae</taxon>
        <taxon>Portunus</taxon>
    </lineage>
</organism>
<protein>
    <submittedName>
        <fullName evidence="1">Uncharacterized protein</fullName>
    </submittedName>
</protein>
<comment type="caution">
    <text evidence="1">The sequence shown here is derived from an EMBL/GenBank/DDBJ whole genome shotgun (WGS) entry which is preliminary data.</text>
</comment>
<sequence length="110" mass="12052">MPQGSHTGLVINTVSEPLPGVRTHTFQSSKIIPGLLVVTNQLRRWVSLEQQPDTLCLFTGIQTPRVRSKATLEVWPGHVKPVEVMGGGDKTGVKGIRGRTVKHRQKTGHV</sequence>
<gene>
    <name evidence="1" type="ORF">E2C01_093430</name>
</gene>
<accession>A0A5B7JTI1</accession>
<dbReference type="EMBL" id="VSRR010112572">
    <property type="protein sequence ID" value="MPC98079.1"/>
    <property type="molecule type" value="Genomic_DNA"/>
</dbReference>
<evidence type="ECO:0000313" key="2">
    <source>
        <dbReference type="Proteomes" id="UP000324222"/>
    </source>
</evidence>
<evidence type="ECO:0000313" key="1">
    <source>
        <dbReference type="EMBL" id="MPC98079.1"/>
    </source>
</evidence>
<dbReference type="AlphaFoldDB" id="A0A5B7JTI1"/>
<reference evidence="1 2" key="1">
    <citation type="submission" date="2019-05" db="EMBL/GenBank/DDBJ databases">
        <title>Another draft genome of Portunus trituberculatus and its Hox gene families provides insights of decapod evolution.</title>
        <authorList>
            <person name="Jeong J.-H."/>
            <person name="Song I."/>
            <person name="Kim S."/>
            <person name="Choi T."/>
            <person name="Kim D."/>
            <person name="Ryu S."/>
            <person name="Kim W."/>
        </authorList>
    </citation>
    <scope>NUCLEOTIDE SEQUENCE [LARGE SCALE GENOMIC DNA]</scope>
    <source>
        <tissue evidence="1">Muscle</tissue>
    </source>
</reference>
<proteinExistence type="predicted"/>
<dbReference type="Proteomes" id="UP000324222">
    <property type="component" value="Unassembled WGS sequence"/>
</dbReference>
<name>A0A5B7JTI1_PORTR</name>